<dbReference type="GO" id="GO:0016020">
    <property type="term" value="C:membrane"/>
    <property type="evidence" value="ECO:0007669"/>
    <property type="project" value="UniProtKB-SubCell"/>
</dbReference>
<evidence type="ECO:0000256" key="3">
    <source>
        <dbReference type="ARBA" id="ARBA00022692"/>
    </source>
</evidence>
<feature type="domain" description="Major facilitator superfamily (MFS) profile" evidence="7">
    <location>
        <begin position="23"/>
        <end position="427"/>
    </location>
</feature>
<evidence type="ECO:0000256" key="2">
    <source>
        <dbReference type="ARBA" id="ARBA00022448"/>
    </source>
</evidence>
<dbReference type="OrthoDB" id="9764259at2"/>
<dbReference type="PROSITE" id="PS50850">
    <property type="entry name" value="MFS"/>
    <property type="match status" value="1"/>
</dbReference>
<feature type="transmembrane region" description="Helical" evidence="6">
    <location>
        <begin position="57"/>
        <end position="77"/>
    </location>
</feature>
<evidence type="ECO:0000256" key="5">
    <source>
        <dbReference type="ARBA" id="ARBA00023136"/>
    </source>
</evidence>
<dbReference type="AlphaFoldDB" id="A0A4Y9S4E0"/>
<keyword evidence="4 6" id="KW-1133">Transmembrane helix</keyword>
<gene>
    <name evidence="8" type="ORF">EGY25_04120</name>
</gene>
<keyword evidence="2" id="KW-0813">Transport</keyword>
<feature type="transmembrane region" description="Helical" evidence="6">
    <location>
        <begin position="114"/>
        <end position="135"/>
    </location>
</feature>
<accession>A0A4Y9S4E0</accession>
<dbReference type="PANTHER" id="PTHR23504:SF15">
    <property type="entry name" value="MAJOR FACILITATOR SUPERFAMILY (MFS) PROFILE DOMAIN-CONTAINING PROTEIN"/>
    <property type="match status" value="1"/>
</dbReference>
<organism evidence="8 9">
    <name type="scientific">Brevundimonas intermedia</name>
    <dbReference type="NCBI Taxonomy" id="74315"/>
    <lineage>
        <taxon>Bacteria</taxon>
        <taxon>Pseudomonadati</taxon>
        <taxon>Pseudomonadota</taxon>
        <taxon>Alphaproteobacteria</taxon>
        <taxon>Caulobacterales</taxon>
        <taxon>Caulobacteraceae</taxon>
        <taxon>Brevundimonas</taxon>
    </lineage>
</organism>
<dbReference type="InterPro" id="IPR011701">
    <property type="entry name" value="MFS"/>
</dbReference>
<evidence type="ECO:0000256" key="6">
    <source>
        <dbReference type="SAM" id="Phobius"/>
    </source>
</evidence>
<dbReference type="PRINTS" id="PR01035">
    <property type="entry name" value="TCRTETA"/>
</dbReference>
<sequence>MRRAKRLAMTATPTTPPKLKTPALAVLFGTVFINLVGFGLVVPLLPFFAQSLQAEAWQITLMFSAYSLGQFFAEPFWGRLSDRIGRKPVLLMTLIANALGYLMLAFVPNIWLAIAVRLFTGLGAGNISTVQGYVADVTPPEQRAGRMGLIGAAFGLGFIVGPGLGGLLTQPQLGRLGYQLPIFLAAALAAVAAVGVIVFLRESRAKADPAAPRPAFLAGLKDARDNDVVSRVLVVTLIYMAGFSAMESVFGLWAESRYAWGAREVGLSFMIVGIVSTLNQGFFAGKLARRFGESRVLAVGMLLFGSSLVLQVLAPVAWFPATRLELGALSIPIVQGWVIPMVMALGACGMSMAMPNISAMISRASPPDRQGAMLGLNMASSSVARIFGPMIAGALFSGLGHDWPFLVGALLTIPAAVMAINAGRAIQRGKAADEMAPKSLS</sequence>
<dbReference type="InterPro" id="IPR036259">
    <property type="entry name" value="MFS_trans_sf"/>
</dbReference>
<feature type="transmembrane region" description="Helical" evidence="6">
    <location>
        <begin position="333"/>
        <end position="353"/>
    </location>
</feature>
<comment type="caution">
    <text evidence="8">The sequence shown here is derived from an EMBL/GenBank/DDBJ whole genome shotgun (WGS) entry which is preliminary data.</text>
</comment>
<dbReference type="Pfam" id="PF07690">
    <property type="entry name" value="MFS_1"/>
    <property type="match status" value="1"/>
</dbReference>
<keyword evidence="9" id="KW-1185">Reference proteome</keyword>
<dbReference type="CDD" id="cd17330">
    <property type="entry name" value="MFS_SLC46_TetA_like"/>
    <property type="match status" value="1"/>
</dbReference>
<evidence type="ECO:0000256" key="4">
    <source>
        <dbReference type="ARBA" id="ARBA00022989"/>
    </source>
</evidence>
<feature type="transmembrane region" description="Helical" evidence="6">
    <location>
        <begin position="403"/>
        <end position="422"/>
    </location>
</feature>
<feature type="transmembrane region" description="Helical" evidence="6">
    <location>
        <begin position="89"/>
        <end position="108"/>
    </location>
</feature>
<keyword evidence="3 6" id="KW-0812">Transmembrane</keyword>
<dbReference type="EMBL" id="SPVH01000002">
    <property type="protein sequence ID" value="TFW14388.1"/>
    <property type="molecule type" value="Genomic_DNA"/>
</dbReference>
<evidence type="ECO:0000313" key="9">
    <source>
        <dbReference type="Proteomes" id="UP000298216"/>
    </source>
</evidence>
<feature type="transmembrane region" description="Helical" evidence="6">
    <location>
        <begin position="374"/>
        <end position="397"/>
    </location>
</feature>
<dbReference type="Gene3D" id="1.20.1250.20">
    <property type="entry name" value="MFS general substrate transporter like domains"/>
    <property type="match status" value="1"/>
</dbReference>
<feature type="transmembrane region" description="Helical" evidence="6">
    <location>
        <begin position="180"/>
        <end position="200"/>
    </location>
</feature>
<dbReference type="SUPFAM" id="SSF103473">
    <property type="entry name" value="MFS general substrate transporter"/>
    <property type="match status" value="1"/>
</dbReference>
<dbReference type="InterPro" id="IPR001958">
    <property type="entry name" value="Tet-R_TetA/multi-R_MdtG-like"/>
</dbReference>
<dbReference type="GO" id="GO:0022857">
    <property type="term" value="F:transmembrane transporter activity"/>
    <property type="evidence" value="ECO:0007669"/>
    <property type="project" value="InterPro"/>
</dbReference>
<dbReference type="PANTHER" id="PTHR23504">
    <property type="entry name" value="MAJOR FACILITATOR SUPERFAMILY DOMAIN-CONTAINING PROTEIN 10"/>
    <property type="match status" value="1"/>
</dbReference>
<feature type="transmembrane region" description="Helical" evidence="6">
    <location>
        <begin position="232"/>
        <end position="253"/>
    </location>
</feature>
<dbReference type="InterPro" id="IPR020846">
    <property type="entry name" value="MFS_dom"/>
</dbReference>
<evidence type="ECO:0000259" key="7">
    <source>
        <dbReference type="PROSITE" id="PS50850"/>
    </source>
</evidence>
<protein>
    <submittedName>
        <fullName evidence="8">MFS transporter</fullName>
    </submittedName>
</protein>
<name>A0A4Y9S4E0_9CAUL</name>
<feature type="transmembrane region" description="Helical" evidence="6">
    <location>
        <begin position="296"/>
        <end position="321"/>
    </location>
</feature>
<proteinExistence type="predicted"/>
<feature type="transmembrane region" description="Helical" evidence="6">
    <location>
        <begin position="147"/>
        <end position="168"/>
    </location>
</feature>
<evidence type="ECO:0000256" key="1">
    <source>
        <dbReference type="ARBA" id="ARBA00004141"/>
    </source>
</evidence>
<dbReference type="Proteomes" id="UP000298216">
    <property type="component" value="Unassembled WGS sequence"/>
</dbReference>
<evidence type="ECO:0000313" key="8">
    <source>
        <dbReference type="EMBL" id="TFW14388.1"/>
    </source>
</evidence>
<keyword evidence="5 6" id="KW-0472">Membrane</keyword>
<feature type="transmembrane region" description="Helical" evidence="6">
    <location>
        <begin position="265"/>
        <end position="284"/>
    </location>
</feature>
<reference evidence="8 9" key="1">
    <citation type="submission" date="2019-03" db="EMBL/GenBank/DDBJ databases">
        <title>Draft genome of Brevundimonas sp. a heavy metal resistant soil bacteria.</title>
        <authorList>
            <person name="Soto J."/>
        </authorList>
    </citation>
    <scope>NUCLEOTIDE SEQUENCE [LARGE SCALE GENOMIC DNA]</scope>
    <source>
        <strain evidence="8 9">B-10</strain>
    </source>
</reference>
<feature type="transmembrane region" description="Helical" evidence="6">
    <location>
        <begin position="21"/>
        <end position="45"/>
    </location>
</feature>
<comment type="subcellular location">
    <subcellularLocation>
        <location evidence="1">Membrane</location>
        <topology evidence="1">Multi-pass membrane protein</topology>
    </subcellularLocation>
</comment>
<dbReference type="RefSeq" id="WP_135193773.1">
    <property type="nucleotide sequence ID" value="NZ_SPVH01000002.1"/>
</dbReference>